<name>A0AAN8QY85_9TELE</name>
<accession>A0AAN8QY85</accession>
<dbReference type="AlphaFoldDB" id="A0AAN8QY85"/>
<dbReference type="Proteomes" id="UP001356427">
    <property type="component" value="Unassembled WGS sequence"/>
</dbReference>
<gene>
    <name evidence="1" type="ORF">J4Q44_G00229320</name>
</gene>
<proteinExistence type="predicted"/>
<keyword evidence="2" id="KW-1185">Reference proteome</keyword>
<evidence type="ECO:0000313" key="1">
    <source>
        <dbReference type="EMBL" id="KAK6306007.1"/>
    </source>
</evidence>
<sequence length="146" mass="17002">MSGEEIITTYMHMEVREKIVLVGKPLSSDDPVIYVRDMQETEKVKHKVTVYKMQRDSNSVALAFCFLYENQPFFSVVEENEVKLEKITDVKTACSDVRCLFQWNEKSGEWGILKSVAEPQKYLRIVDNKVTLGTWNQVVEFRLNSK</sequence>
<organism evidence="1 2">
    <name type="scientific">Coregonus suidteri</name>
    <dbReference type="NCBI Taxonomy" id="861788"/>
    <lineage>
        <taxon>Eukaryota</taxon>
        <taxon>Metazoa</taxon>
        <taxon>Chordata</taxon>
        <taxon>Craniata</taxon>
        <taxon>Vertebrata</taxon>
        <taxon>Euteleostomi</taxon>
        <taxon>Actinopterygii</taxon>
        <taxon>Neopterygii</taxon>
        <taxon>Teleostei</taxon>
        <taxon>Protacanthopterygii</taxon>
        <taxon>Salmoniformes</taxon>
        <taxon>Salmonidae</taxon>
        <taxon>Coregoninae</taxon>
        <taxon>Coregonus</taxon>
    </lineage>
</organism>
<comment type="caution">
    <text evidence="1">The sequence shown here is derived from an EMBL/GenBank/DDBJ whole genome shotgun (WGS) entry which is preliminary data.</text>
</comment>
<reference evidence="1 2" key="1">
    <citation type="submission" date="2021-04" db="EMBL/GenBank/DDBJ databases">
        <authorList>
            <person name="De Guttry C."/>
            <person name="Zahm M."/>
            <person name="Klopp C."/>
            <person name="Cabau C."/>
            <person name="Louis A."/>
            <person name="Berthelot C."/>
            <person name="Parey E."/>
            <person name="Roest Crollius H."/>
            <person name="Montfort J."/>
            <person name="Robinson-Rechavi M."/>
            <person name="Bucao C."/>
            <person name="Bouchez O."/>
            <person name="Gislard M."/>
            <person name="Lluch J."/>
            <person name="Milhes M."/>
            <person name="Lampietro C."/>
            <person name="Lopez Roques C."/>
            <person name="Donnadieu C."/>
            <person name="Braasch I."/>
            <person name="Desvignes T."/>
            <person name="Postlethwait J."/>
            <person name="Bobe J."/>
            <person name="Wedekind C."/>
            <person name="Guiguen Y."/>
        </authorList>
    </citation>
    <scope>NUCLEOTIDE SEQUENCE [LARGE SCALE GENOMIC DNA]</scope>
    <source>
        <strain evidence="1">Cs_M1</strain>
        <tissue evidence="1">Blood</tissue>
    </source>
</reference>
<dbReference type="EMBL" id="JAGTTL010000021">
    <property type="protein sequence ID" value="KAK6306007.1"/>
    <property type="molecule type" value="Genomic_DNA"/>
</dbReference>
<protein>
    <submittedName>
        <fullName evidence="1">Uncharacterized protein</fullName>
    </submittedName>
</protein>
<evidence type="ECO:0000313" key="2">
    <source>
        <dbReference type="Proteomes" id="UP001356427"/>
    </source>
</evidence>